<evidence type="ECO:0000313" key="1">
    <source>
        <dbReference type="EMBL" id="GBM79081.1"/>
    </source>
</evidence>
<organism evidence="1 2">
    <name type="scientific">Araneus ventricosus</name>
    <name type="common">Orbweaver spider</name>
    <name type="synonym">Epeira ventricosa</name>
    <dbReference type="NCBI Taxonomy" id="182803"/>
    <lineage>
        <taxon>Eukaryota</taxon>
        <taxon>Metazoa</taxon>
        <taxon>Ecdysozoa</taxon>
        <taxon>Arthropoda</taxon>
        <taxon>Chelicerata</taxon>
        <taxon>Arachnida</taxon>
        <taxon>Araneae</taxon>
        <taxon>Araneomorphae</taxon>
        <taxon>Entelegynae</taxon>
        <taxon>Araneoidea</taxon>
        <taxon>Araneidae</taxon>
        <taxon>Araneus</taxon>
    </lineage>
</organism>
<dbReference type="Proteomes" id="UP000499080">
    <property type="component" value="Unassembled WGS sequence"/>
</dbReference>
<dbReference type="AlphaFoldDB" id="A0A4Y2IMI8"/>
<comment type="caution">
    <text evidence="1">The sequence shown here is derived from an EMBL/GenBank/DDBJ whole genome shotgun (WGS) entry which is preliminary data.</text>
</comment>
<accession>A0A4Y2IMI8</accession>
<proteinExistence type="predicted"/>
<protein>
    <submittedName>
        <fullName evidence="1">Uncharacterized protein</fullName>
    </submittedName>
</protein>
<name>A0A4Y2IMI8_ARAVE</name>
<keyword evidence="2" id="KW-1185">Reference proteome</keyword>
<sequence length="91" mass="10513">MDTQFGNNKLDVRNCPTSSELFRLSEEAKVLMVEVVAIRQTVRYIIGRQLRQSKIISVSRSALMFLAPMHERRVIIDEIKDNIREYLGTSS</sequence>
<gene>
    <name evidence="1" type="ORF">AVEN_183144_1</name>
</gene>
<dbReference type="EMBL" id="BGPR01002799">
    <property type="protein sequence ID" value="GBM79081.1"/>
    <property type="molecule type" value="Genomic_DNA"/>
</dbReference>
<evidence type="ECO:0000313" key="2">
    <source>
        <dbReference type="Proteomes" id="UP000499080"/>
    </source>
</evidence>
<reference evidence="1 2" key="1">
    <citation type="journal article" date="2019" name="Sci. Rep.">
        <title>Orb-weaving spider Araneus ventricosus genome elucidates the spidroin gene catalogue.</title>
        <authorList>
            <person name="Kono N."/>
            <person name="Nakamura H."/>
            <person name="Ohtoshi R."/>
            <person name="Moran D.A.P."/>
            <person name="Shinohara A."/>
            <person name="Yoshida Y."/>
            <person name="Fujiwara M."/>
            <person name="Mori M."/>
            <person name="Tomita M."/>
            <person name="Arakawa K."/>
        </authorList>
    </citation>
    <scope>NUCLEOTIDE SEQUENCE [LARGE SCALE GENOMIC DNA]</scope>
</reference>
<dbReference type="OrthoDB" id="6737275at2759"/>